<dbReference type="EMBL" id="ABEU02000002">
    <property type="protein sequence ID" value="PNR60201.1"/>
    <property type="molecule type" value="Genomic_DNA"/>
</dbReference>
<dbReference type="EnsemblPlants" id="Pp3c2_20520V3.1">
    <property type="protein sequence ID" value="Pp3c2_20520V3.1"/>
    <property type="gene ID" value="Pp3c2_20520"/>
</dbReference>
<proteinExistence type="predicted"/>
<reference evidence="2" key="3">
    <citation type="submission" date="2020-12" db="UniProtKB">
        <authorList>
            <consortium name="EnsemblPlants"/>
        </authorList>
    </citation>
    <scope>IDENTIFICATION</scope>
</reference>
<dbReference type="Proteomes" id="UP000006727">
    <property type="component" value="Chromosome 2"/>
</dbReference>
<organism evidence="1">
    <name type="scientific">Physcomitrium patens</name>
    <name type="common">Spreading-leaved earth moss</name>
    <name type="synonym">Physcomitrella patens</name>
    <dbReference type="NCBI Taxonomy" id="3218"/>
    <lineage>
        <taxon>Eukaryota</taxon>
        <taxon>Viridiplantae</taxon>
        <taxon>Streptophyta</taxon>
        <taxon>Embryophyta</taxon>
        <taxon>Bryophyta</taxon>
        <taxon>Bryophytina</taxon>
        <taxon>Bryopsida</taxon>
        <taxon>Funariidae</taxon>
        <taxon>Funariales</taxon>
        <taxon>Funariaceae</taxon>
        <taxon>Physcomitrium</taxon>
    </lineage>
</organism>
<sequence>MYETSQGLRDQKFYDHRTFCSDMALR</sequence>
<evidence type="ECO:0000313" key="2">
    <source>
        <dbReference type="EnsemblPlants" id="Pp3c2_20520V3.1"/>
    </source>
</evidence>
<reference evidence="1 3" key="1">
    <citation type="journal article" date="2008" name="Science">
        <title>The Physcomitrella genome reveals evolutionary insights into the conquest of land by plants.</title>
        <authorList>
            <person name="Rensing S."/>
            <person name="Lang D."/>
            <person name="Zimmer A."/>
            <person name="Terry A."/>
            <person name="Salamov A."/>
            <person name="Shapiro H."/>
            <person name="Nishiyama T."/>
            <person name="Perroud P.-F."/>
            <person name="Lindquist E."/>
            <person name="Kamisugi Y."/>
            <person name="Tanahashi T."/>
            <person name="Sakakibara K."/>
            <person name="Fujita T."/>
            <person name="Oishi K."/>
            <person name="Shin-I T."/>
            <person name="Kuroki Y."/>
            <person name="Toyoda A."/>
            <person name="Suzuki Y."/>
            <person name="Hashimoto A."/>
            <person name="Yamaguchi K."/>
            <person name="Sugano A."/>
            <person name="Kohara Y."/>
            <person name="Fujiyama A."/>
            <person name="Anterola A."/>
            <person name="Aoki S."/>
            <person name="Ashton N."/>
            <person name="Barbazuk W.B."/>
            <person name="Barker E."/>
            <person name="Bennetzen J."/>
            <person name="Bezanilla M."/>
            <person name="Blankenship R."/>
            <person name="Cho S.H."/>
            <person name="Dutcher S."/>
            <person name="Estelle M."/>
            <person name="Fawcett J.A."/>
            <person name="Gundlach H."/>
            <person name="Hanada K."/>
            <person name="Heyl A."/>
            <person name="Hicks K.A."/>
            <person name="Hugh J."/>
            <person name="Lohr M."/>
            <person name="Mayer K."/>
            <person name="Melkozernov A."/>
            <person name="Murata T."/>
            <person name="Nelson D."/>
            <person name="Pils B."/>
            <person name="Prigge M."/>
            <person name="Reiss B."/>
            <person name="Renner T."/>
            <person name="Rombauts S."/>
            <person name="Rushton P."/>
            <person name="Sanderfoot A."/>
            <person name="Schween G."/>
            <person name="Shiu S.-H."/>
            <person name="Stueber K."/>
            <person name="Theodoulou F.L."/>
            <person name="Tu H."/>
            <person name="Van de Peer Y."/>
            <person name="Verrier P.J."/>
            <person name="Waters E."/>
            <person name="Wood A."/>
            <person name="Yang L."/>
            <person name="Cove D."/>
            <person name="Cuming A."/>
            <person name="Hasebe M."/>
            <person name="Lucas S."/>
            <person name="Mishler D.B."/>
            <person name="Reski R."/>
            <person name="Grigoriev I."/>
            <person name="Quatrano R.S."/>
            <person name="Boore J.L."/>
        </authorList>
    </citation>
    <scope>NUCLEOTIDE SEQUENCE [LARGE SCALE GENOMIC DNA]</scope>
    <source>
        <strain evidence="2 3">cv. Gransden 2004</strain>
    </source>
</reference>
<evidence type="ECO:0000313" key="1">
    <source>
        <dbReference type="EMBL" id="PNR60201.1"/>
    </source>
</evidence>
<name>A0A2K1L2F8_PHYPA</name>
<accession>A0A2K1L2F8</accession>
<evidence type="ECO:0000313" key="3">
    <source>
        <dbReference type="Proteomes" id="UP000006727"/>
    </source>
</evidence>
<reference evidence="1 3" key="2">
    <citation type="journal article" date="2018" name="Plant J.">
        <title>The Physcomitrella patens chromosome-scale assembly reveals moss genome structure and evolution.</title>
        <authorList>
            <person name="Lang D."/>
            <person name="Ullrich K.K."/>
            <person name="Murat F."/>
            <person name="Fuchs J."/>
            <person name="Jenkins J."/>
            <person name="Haas F.B."/>
            <person name="Piednoel M."/>
            <person name="Gundlach H."/>
            <person name="Van Bel M."/>
            <person name="Meyberg R."/>
            <person name="Vives C."/>
            <person name="Morata J."/>
            <person name="Symeonidi A."/>
            <person name="Hiss M."/>
            <person name="Muchero W."/>
            <person name="Kamisugi Y."/>
            <person name="Saleh O."/>
            <person name="Blanc G."/>
            <person name="Decker E.L."/>
            <person name="van Gessel N."/>
            <person name="Grimwood J."/>
            <person name="Hayes R.D."/>
            <person name="Graham S.W."/>
            <person name="Gunter L.E."/>
            <person name="McDaniel S.F."/>
            <person name="Hoernstein S.N.W."/>
            <person name="Larsson A."/>
            <person name="Li F.W."/>
            <person name="Perroud P.F."/>
            <person name="Phillips J."/>
            <person name="Ranjan P."/>
            <person name="Rokshar D.S."/>
            <person name="Rothfels C.J."/>
            <person name="Schneider L."/>
            <person name="Shu S."/>
            <person name="Stevenson D.W."/>
            <person name="Thummler F."/>
            <person name="Tillich M."/>
            <person name="Villarreal Aguilar J.C."/>
            <person name="Widiez T."/>
            <person name="Wong G.K."/>
            <person name="Wymore A."/>
            <person name="Zhang Y."/>
            <person name="Zimmer A.D."/>
            <person name="Quatrano R.S."/>
            <person name="Mayer K.F.X."/>
            <person name="Goodstein D."/>
            <person name="Casacuberta J.M."/>
            <person name="Vandepoele K."/>
            <person name="Reski R."/>
            <person name="Cuming A.C."/>
            <person name="Tuskan G.A."/>
            <person name="Maumus F."/>
            <person name="Salse J."/>
            <person name="Schmutz J."/>
            <person name="Rensing S.A."/>
        </authorList>
    </citation>
    <scope>NUCLEOTIDE SEQUENCE [LARGE SCALE GENOMIC DNA]</scope>
    <source>
        <strain evidence="2 3">cv. Gransden 2004</strain>
    </source>
</reference>
<keyword evidence="3" id="KW-1185">Reference proteome</keyword>
<dbReference type="AlphaFoldDB" id="A0A2K1L2F8"/>
<dbReference type="Gramene" id="Pp3c2_20520V3.1">
    <property type="protein sequence ID" value="Pp3c2_20520V3.1"/>
    <property type="gene ID" value="Pp3c2_20520"/>
</dbReference>
<dbReference type="InParanoid" id="A0A2K1L2F8"/>
<protein>
    <submittedName>
        <fullName evidence="1 2">Uncharacterized protein</fullName>
    </submittedName>
</protein>
<gene>
    <name evidence="1" type="ORF">PHYPA_002994</name>
</gene>